<proteinExistence type="predicted"/>
<accession>A0A4P9Y7M7</accession>
<keyword evidence="3" id="KW-1185">Reference proteome</keyword>
<dbReference type="AlphaFoldDB" id="A0A4P9Y7M7"/>
<feature type="non-terminal residue" evidence="2">
    <location>
        <position position="1"/>
    </location>
</feature>
<sequence length="191" mass="20878">KSPATKDIVPINDRDGPNGIIGNGPNKDVSMEGESPNAMDDPTPTTISDHDEDTNEGDSGCVNIHTENNDDTGEPHTVTLPSAQHTSPFTDKTSTEAGDQPLRENEQENAPTQADSQTEKVTKNMMTEENVSPVLQNSRILRSSGILRPTTTLAKKRKAVKKVREKRLPVVAAAAKHQSRKKKEIDRLTYN</sequence>
<dbReference type="EMBL" id="KZ987859">
    <property type="protein sequence ID" value="RKP14271.1"/>
    <property type="molecule type" value="Genomic_DNA"/>
</dbReference>
<feature type="region of interest" description="Disordered" evidence="1">
    <location>
        <begin position="171"/>
        <end position="191"/>
    </location>
</feature>
<feature type="compositionally biased region" description="Polar residues" evidence="1">
    <location>
        <begin position="79"/>
        <end position="97"/>
    </location>
</feature>
<gene>
    <name evidence="2" type="ORF">BJ684DRAFT_15398</name>
</gene>
<protein>
    <submittedName>
        <fullName evidence="2">Uncharacterized protein</fullName>
    </submittedName>
</protein>
<feature type="compositionally biased region" description="Low complexity" evidence="1">
    <location>
        <begin position="17"/>
        <end position="26"/>
    </location>
</feature>
<evidence type="ECO:0000313" key="3">
    <source>
        <dbReference type="Proteomes" id="UP000267251"/>
    </source>
</evidence>
<evidence type="ECO:0000313" key="2">
    <source>
        <dbReference type="EMBL" id="RKP14271.1"/>
    </source>
</evidence>
<feature type="region of interest" description="Disordered" evidence="1">
    <location>
        <begin position="1"/>
        <end position="120"/>
    </location>
</feature>
<name>A0A4P9Y7M7_9FUNG</name>
<dbReference type="Proteomes" id="UP000267251">
    <property type="component" value="Unassembled WGS sequence"/>
</dbReference>
<evidence type="ECO:0000256" key="1">
    <source>
        <dbReference type="SAM" id="MobiDB-lite"/>
    </source>
</evidence>
<organism evidence="2 3">
    <name type="scientific">Piptocephalis cylindrospora</name>
    <dbReference type="NCBI Taxonomy" id="1907219"/>
    <lineage>
        <taxon>Eukaryota</taxon>
        <taxon>Fungi</taxon>
        <taxon>Fungi incertae sedis</taxon>
        <taxon>Zoopagomycota</taxon>
        <taxon>Zoopagomycotina</taxon>
        <taxon>Zoopagomycetes</taxon>
        <taxon>Zoopagales</taxon>
        <taxon>Piptocephalidaceae</taxon>
        <taxon>Piptocephalis</taxon>
    </lineage>
</organism>
<reference evidence="3" key="1">
    <citation type="journal article" date="2018" name="Nat. Microbiol.">
        <title>Leveraging single-cell genomics to expand the fungal tree of life.</title>
        <authorList>
            <person name="Ahrendt S.R."/>
            <person name="Quandt C.A."/>
            <person name="Ciobanu D."/>
            <person name="Clum A."/>
            <person name="Salamov A."/>
            <person name="Andreopoulos B."/>
            <person name="Cheng J.F."/>
            <person name="Woyke T."/>
            <person name="Pelin A."/>
            <person name="Henrissat B."/>
            <person name="Reynolds N.K."/>
            <person name="Benny G.L."/>
            <person name="Smith M.E."/>
            <person name="James T.Y."/>
            <person name="Grigoriev I.V."/>
        </authorList>
    </citation>
    <scope>NUCLEOTIDE SEQUENCE [LARGE SCALE GENOMIC DNA]</scope>
</reference>